<protein>
    <submittedName>
        <fullName evidence="1">Uncharacterized protein</fullName>
    </submittedName>
</protein>
<dbReference type="Proteomes" id="UP001060085">
    <property type="component" value="Linkage Group LG06"/>
</dbReference>
<accession>A0ACC0A919</accession>
<comment type="caution">
    <text evidence="1">The sequence shown here is derived from an EMBL/GenBank/DDBJ whole genome shotgun (WGS) entry which is preliminary data.</text>
</comment>
<organism evidence="1 2">
    <name type="scientific">Catharanthus roseus</name>
    <name type="common">Madagascar periwinkle</name>
    <name type="synonym">Vinca rosea</name>
    <dbReference type="NCBI Taxonomy" id="4058"/>
    <lineage>
        <taxon>Eukaryota</taxon>
        <taxon>Viridiplantae</taxon>
        <taxon>Streptophyta</taxon>
        <taxon>Embryophyta</taxon>
        <taxon>Tracheophyta</taxon>
        <taxon>Spermatophyta</taxon>
        <taxon>Magnoliopsida</taxon>
        <taxon>eudicotyledons</taxon>
        <taxon>Gunneridae</taxon>
        <taxon>Pentapetalae</taxon>
        <taxon>asterids</taxon>
        <taxon>lamiids</taxon>
        <taxon>Gentianales</taxon>
        <taxon>Apocynaceae</taxon>
        <taxon>Rauvolfioideae</taxon>
        <taxon>Vinceae</taxon>
        <taxon>Catharanthinae</taxon>
        <taxon>Catharanthus</taxon>
    </lineage>
</organism>
<evidence type="ECO:0000313" key="1">
    <source>
        <dbReference type="EMBL" id="KAI5657081.1"/>
    </source>
</evidence>
<reference evidence="2" key="1">
    <citation type="journal article" date="2023" name="Nat. Plants">
        <title>Single-cell RNA sequencing provides a high-resolution roadmap for understanding the multicellular compartmentation of specialized metabolism.</title>
        <authorList>
            <person name="Sun S."/>
            <person name="Shen X."/>
            <person name="Li Y."/>
            <person name="Li Y."/>
            <person name="Wang S."/>
            <person name="Li R."/>
            <person name="Zhang H."/>
            <person name="Shen G."/>
            <person name="Guo B."/>
            <person name="Wei J."/>
            <person name="Xu J."/>
            <person name="St-Pierre B."/>
            <person name="Chen S."/>
            <person name="Sun C."/>
        </authorList>
    </citation>
    <scope>NUCLEOTIDE SEQUENCE [LARGE SCALE GENOMIC DNA]</scope>
</reference>
<evidence type="ECO:0000313" key="2">
    <source>
        <dbReference type="Proteomes" id="UP001060085"/>
    </source>
</evidence>
<name>A0ACC0A919_CATRO</name>
<sequence length="114" mass="13099">MLVRVGQDESDKDSEDDDGNKGQEEMNVHEEDKERNMHKRSLKGILHRSKRSLKTTRVYEDEVIKLNTLKTRRLVKDILKNNSEKPLALKSKASLALEAFGNGEYMRASTLLLD</sequence>
<keyword evidence="2" id="KW-1185">Reference proteome</keyword>
<gene>
    <name evidence="1" type="ORF">M9H77_25874</name>
</gene>
<dbReference type="EMBL" id="CM044706">
    <property type="protein sequence ID" value="KAI5657081.1"/>
    <property type="molecule type" value="Genomic_DNA"/>
</dbReference>
<proteinExistence type="predicted"/>